<comment type="caution">
    <text evidence="2">The sequence shown here is derived from an EMBL/GenBank/DDBJ whole genome shotgun (WGS) entry which is preliminary data.</text>
</comment>
<dbReference type="GeneID" id="94838606"/>
<evidence type="ECO:0000313" key="2">
    <source>
        <dbReference type="EMBL" id="OHT07048.1"/>
    </source>
</evidence>
<dbReference type="VEuPathDB" id="TrichDB:TRFO_24692"/>
<evidence type="ECO:0000256" key="1">
    <source>
        <dbReference type="SAM" id="MobiDB-lite"/>
    </source>
</evidence>
<organism evidence="2 3">
    <name type="scientific">Tritrichomonas foetus</name>
    <dbReference type="NCBI Taxonomy" id="1144522"/>
    <lineage>
        <taxon>Eukaryota</taxon>
        <taxon>Metamonada</taxon>
        <taxon>Parabasalia</taxon>
        <taxon>Tritrichomonadida</taxon>
        <taxon>Tritrichomonadidae</taxon>
        <taxon>Tritrichomonas</taxon>
    </lineage>
</organism>
<reference evidence="2" key="1">
    <citation type="submission" date="2016-10" db="EMBL/GenBank/DDBJ databases">
        <authorList>
            <person name="Benchimol M."/>
            <person name="Almeida L.G."/>
            <person name="Vasconcelos A.T."/>
            <person name="Perreira-Neves A."/>
            <person name="Rosa I.A."/>
            <person name="Tasca T."/>
            <person name="Bogo M.R."/>
            <person name="de Souza W."/>
        </authorList>
    </citation>
    <scope>NUCLEOTIDE SEQUENCE [LARGE SCALE GENOMIC DNA]</scope>
    <source>
        <strain evidence="2">K</strain>
    </source>
</reference>
<name>A0A1J4K842_9EUKA</name>
<feature type="region of interest" description="Disordered" evidence="1">
    <location>
        <begin position="182"/>
        <end position="201"/>
    </location>
</feature>
<accession>A0A1J4K842</accession>
<dbReference type="Proteomes" id="UP000179807">
    <property type="component" value="Unassembled WGS sequence"/>
</dbReference>
<keyword evidence="3" id="KW-1185">Reference proteome</keyword>
<gene>
    <name evidence="2" type="ORF">TRFO_24692</name>
</gene>
<dbReference type="RefSeq" id="XP_068360184.1">
    <property type="nucleotide sequence ID" value="XM_068503902.1"/>
</dbReference>
<dbReference type="AlphaFoldDB" id="A0A1J4K842"/>
<protein>
    <submittedName>
        <fullName evidence="2">Uncharacterized protein</fullName>
    </submittedName>
</protein>
<dbReference type="EMBL" id="MLAK01000706">
    <property type="protein sequence ID" value="OHT07048.1"/>
    <property type="molecule type" value="Genomic_DNA"/>
</dbReference>
<evidence type="ECO:0000313" key="3">
    <source>
        <dbReference type="Proteomes" id="UP000179807"/>
    </source>
</evidence>
<sequence length="306" mass="35018">MSIDCDFFYDLTPPSSPSFPMFHQTDRDDEECFEYLHCRFNIHKKNHKNHSIINNNDNNNPDDILIKPTKYSKNNKYRRSIASVPFFNDKFDDSNFCDDLITNPCSNTNGIDNFPDEKKIEKPAEKLESNLSLSSKFSKFSRSSDRFRFTITKRANGSSPLVQPPNEIGSSETKFRIRRVTKHLSTSSDQSDENEVNKSARGRTFSVHVKVAENDGNQSNEILRENQTEVYCTCNLADKPVSEYTCYCVINNDPNGETQNELIIEKVTTQITDVLMNDAKSPETEILDNGSQEACENNDDDLINLF</sequence>
<proteinExistence type="predicted"/>